<dbReference type="Proteomes" id="UP000642571">
    <property type="component" value="Unassembled WGS sequence"/>
</dbReference>
<evidence type="ECO:0000313" key="1">
    <source>
        <dbReference type="EMBL" id="GGD20278.1"/>
    </source>
</evidence>
<proteinExistence type="predicted"/>
<gene>
    <name evidence="1" type="ORF">GCM10011389_29900</name>
</gene>
<dbReference type="RefSeq" id="WP_188655114.1">
    <property type="nucleotide sequence ID" value="NZ_BMIN01000014.1"/>
</dbReference>
<accession>A0ABQ1QBV5</accession>
<organism evidence="1 2">
    <name type="scientific">Pontibacillus salipaludis</name>
    <dbReference type="NCBI Taxonomy" id="1697394"/>
    <lineage>
        <taxon>Bacteria</taxon>
        <taxon>Bacillati</taxon>
        <taxon>Bacillota</taxon>
        <taxon>Bacilli</taxon>
        <taxon>Bacillales</taxon>
        <taxon>Bacillaceae</taxon>
        <taxon>Pontibacillus</taxon>
    </lineage>
</organism>
<name>A0ABQ1QBV5_9BACI</name>
<evidence type="ECO:0000313" key="2">
    <source>
        <dbReference type="Proteomes" id="UP000642571"/>
    </source>
</evidence>
<comment type="caution">
    <text evidence="1">The sequence shown here is derived from an EMBL/GenBank/DDBJ whole genome shotgun (WGS) entry which is preliminary data.</text>
</comment>
<keyword evidence="2" id="KW-1185">Reference proteome</keyword>
<sequence length="484" mass="50929">MSKVIQKFFIFLAIVFVTFQPILVPAVYAVESWSGDSWEGNSWEGNPWNSSELQWSGEIWEGKSTNGETWNGEGTNGNGFQGEYFNGAYWTSVPWYLEGWNAEGWNQAGFNGSGSQGTPWTNPAINGYGSTQGTPWQANGFNGGLTQGDPYVQAGFDGLGTQGDPYAQAGFDGLGTQGNPYAQPGFLDNGTQGAPYAQPGLGLYGYGTSAPGSSSPFMYGPFSTVGGATTNEDPMNAKLPFEYDATKFVVNDIMMGQAGMMYDLANYQEGSSIRATPSGFYKNILINGVKLTAGDNSYVKTAANAYDTAAHAKGGYDAFQTFRDVKKIENFRNADLASRSRTLSGVSQTALNISNGAVSKFNIAAAGIGAGFSAIETGFNTAKAIDVYNSDASNSEKITATTDATASLGDTLMNAGMVATAIPGAQAAGLGIAAAGAVLWLGSKGVKLVSSNWKGGPIRTAKEIGRKAKDSIVNAYNKVKGWFS</sequence>
<protein>
    <submittedName>
        <fullName evidence="1">Uncharacterized protein</fullName>
    </submittedName>
</protein>
<reference evidence="2" key="1">
    <citation type="journal article" date="2019" name="Int. J. Syst. Evol. Microbiol.">
        <title>The Global Catalogue of Microorganisms (GCM) 10K type strain sequencing project: providing services to taxonomists for standard genome sequencing and annotation.</title>
        <authorList>
            <consortium name="The Broad Institute Genomics Platform"/>
            <consortium name="The Broad Institute Genome Sequencing Center for Infectious Disease"/>
            <person name="Wu L."/>
            <person name="Ma J."/>
        </authorList>
    </citation>
    <scope>NUCLEOTIDE SEQUENCE [LARGE SCALE GENOMIC DNA]</scope>
    <source>
        <strain evidence="2">CGMCC 1.15353</strain>
    </source>
</reference>
<dbReference type="EMBL" id="BMIN01000014">
    <property type="protein sequence ID" value="GGD20278.1"/>
    <property type="molecule type" value="Genomic_DNA"/>
</dbReference>